<sequence>MSFNLCKLPRHEKYQIQLEYESSFWAYQIKRGKRSREMVYDTINSRPVSEQTFLKQRFEYYLSIMLAGS</sequence>
<evidence type="ECO:0000313" key="3">
    <source>
        <dbReference type="Proteomes" id="UP000307164"/>
    </source>
</evidence>
<reference evidence="1 4" key="1">
    <citation type="submission" date="2018-01" db="EMBL/GenBank/DDBJ databases">
        <authorList>
            <person name="Paulsen S."/>
            <person name="Gram L.K."/>
        </authorList>
    </citation>
    <scope>NUCLEOTIDE SEQUENCE [LARGE SCALE GENOMIC DNA]</scope>
    <source>
        <strain evidence="1 4">S3790</strain>
        <strain evidence="2">S3895</strain>
    </source>
</reference>
<dbReference type="Proteomes" id="UP000307217">
    <property type="component" value="Unassembled WGS sequence"/>
</dbReference>
<dbReference type="Proteomes" id="UP000307164">
    <property type="component" value="Unassembled WGS sequence"/>
</dbReference>
<protein>
    <submittedName>
        <fullName evidence="1">DUF3283 domain-containing protein</fullName>
    </submittedName>
</protein>
<dbReference type="EMBL" id="PNBW01000047">
    <property type="protein sequence ID" value="TMO74539.1"/>
    <property type="molecule type" value="Genomic_DNA"/>
</dbReference>
<comment type="caution">
    <text evidence="1">The sequence shown here is derived from an EMBL/GenBank/DDBJ whole genome shotgun (WGS) entry which is preliminary data.</text>
</comment>
<dbReference type="InterPro" id="IPR021700">
    <property type="entry name" value="DUF3283"/>
</dbReference>
<organism evidence="1 4">
    <name type="scientific">Pseudoalteromonas aurantia</name>
    <dbReference type="NCBI Taxonomy" id="43654"/>
    <lineage>
        <taxon>Bacteria</taxon>
        <taxon>Pseudomonadati</taxon>
        <taxon>Pseudomonadota</taxon>
        <taxon>Gammaproteobacteria</taxon>
        <taxon>Alteromonadales</taxon>
        <taxon>Pseudoalteromonadaceae</taxon>
        <taxon>Pseudoalteromonas</taxon>
    </lineage>
</organism>
<reference evidence="3 4" key="2">
    <citation type="submission" date="2019-06" db="EMBL/GenBank/DDBJ databases">
        <title>Co-occurence of chitin degradation, pigmentation and bioactivity in marine Pseudoalteromonas.</title>
        <authorList>
            <person name="Sonnenschein E.C."/>
            <person name="Bech P.K."/>
        </authorList>
    </citation>
    <scope>NUCLEOTIDE SEQUENCE [LARGE SCALE GENOMIC DNA]</scope>
    <source>
        <strain evidence="4">S3790</strain>
        <strain evidence="2 3">S3895</strain>
    </source>
</reference>
<keyword evidence="3" id="KW-1185">Reference proteome</keyword>
<reference evidence="1" key="3">
    <citation type="submission" date="2019-09" db="EMBL/GenBank/DDBJ databases">
        <title>Co-occurence of chitin degradation, pigmentation and bioactivity in marine Pseudoalteromonas.</title>
        <authorList>
            <person name="Sonnenschein E.C."/>
            <person name="Bech P.K."/>
        </authorList>
    </citation>
    <scope>NUCLEOTIDE SEQUENCE</scope>
    <source>
        <strain evidence="1">S3790</strain>
    </source>
</reference>
<dbReference type="EMBL" id="PNBX01000062">
    <property type="protein sequence ID" value="TMO67214.1"/>
    <property type="molecule type" value="Genomic_DNA"/>
</dbReference>
<dbReference type="OrthoDB" id="6303224at2"/>
<proteinExistence type="predicted"/>
<name>A0A5S3V6J3_9GAMM</name>
<evidence type="ECO:0000313" key="2">
    <source>
        <dbReference type="EMBL" id="TMO74539.1"/>
    </source>
</evidence>
<gene>
    <name evidence="1" type="ORF">CWC19_14775</name>
    <name evidence="2" type="ORF">CWC20_09880</name>
</gene>
<dbReference type="AlphaFoldDB" id="A0A5S3V6J3"/>
<dbReference type="Pfam" id="PF11686">
    <property type="entry name" value="DUF3283"/>
    <property type="match status" value="1"/>
</dbReference>
<dbReference type="RefSeq" id="WP_119862285.1">
    <property type="nucleotide sequence ID" value="NZ_PNBW01000047.1"/>
</dbReference>
<accession>A0A5S3V6J3</accession>
<evidence type="ECO:0000313" key="1">
    <source>
        <dbReference type="EMBL" id="TMO67214.1"/>
    </source>
</evidence>
<evidence type="ECO:0000313" key="4">
    <source>
        <dbReference type="Proteomes" id="UP000307217"/>
    </source>
</evidence>